<dbReference type="RefSeq" id="WP_406768536.1">
    <property type="nucleotide sequence ID" value="NZ_JBJHZZ010000001.1"/>
</dbReference>
<keyword evidence="2" id="KW-1185">Reference proteome</keyword>
<evidence type="ECO:0000313" key="2">
    <source>
        <dbReference type="Proteomes" id="UP001623591"/>
    </source>
</evidence>
<name>A0ABW8T0J0_9CLOT</name>
<proteinExistence type="predicted"/>
<dbReference type="EMBL" id="JBJHZZ010000001">
    <property type="protein sequence ID" value="MFL0246084.1"/>
    <property type="molecule type" value="Genomic_DNA"/>
</dbReference>
<dbReference type="Proteomes" id="UP001623591">
    <property type="component" value="Unassembled WGS sequence"/>
</dbReference>
<organism evidence="1 2">
    <name type="scientific">Candidatus Clostridium stratigraminis</name>
    <dbReference type="NCBI Taxonomy" id="3381661"/>
    <lineage>
        <taxon>Bacteria</taxon>
        <taxon>Bacillati</taxon>
        <taxon>Bacillota</taxon>
        <taxon>Clostridia</taxon>
        <taxon>Eubacteriales</taxon>
        <taxon>Clostridiaceae</taxon>
        <taxon>Clostridium</taxon>
    </lineage>
</organism>
<comment type="caution">
    <text evidence="1">The sequence shown here is derived from an EMBL/GenBank/DDBJ whole genome shotgun (WGS) entry which is preliminary data.</text>
</comment>
<protein>
    <submittedName>
        <fullName evidence="1">Uncharacterized protein</fullName>
    </submittedName>
</protein>
<accession>A0ABW8T0J0</accession>
<reference evidence="1 2" key="1">
    <citation type="submission" date="2024-11" db="EMBL/GenBank/DDBJ databases">
        <authorList>
            <person name="Heng Y.C."/>
            <person name="Lim A.C.H."/>
            <person name="Lee J.K.Y."/>
            <person name="Kittelmann S."/>
        </authorList>
    </citation>
    <scope>NUCLEOTIDE SEQUENCE [LARGE SCALE GENOMIC DNA]</scope>
    <source>
        <strain evidence="1 2">WILCCON 0185</strain>
    </source>
</reference>
<evidence type="ECO:0000313" key="1">
    <source>
        <dbReference type="EMBL" id="MFL0246084.1"/>
    </source>
</evidence>
<gene>
    <name evidence="1" type="ORF">ACJDUG_03715</name>
</gene>
<sequence>MGFISIKKKTRGLRRKVKRIEKWKAKNIELDIEALMKYKKAYVKLWIPPFYNLFHINKNKVGHKNPPHWFNRIILNAMIDVYESWEEKLIIGGPLIT</sequence>